<dbReference type="HOGENOM" id="CLU_208575_0_0_5"/>
<evidence type="ECO:0000313" key="3">
    <source>
        <dbReference type="Proteomes" id="UP000002256"/>
    </source>
</evidence>
<dbReference type="EMBL" id="CP001622">
    <property type="protein sequence ID" value="ACS57874.1"/>
    <property type="molecule type" value="Genomic_DNA"/>
</dbReference>
<gene>
    <name evidence="2" type="ordered locus">Rleg_3629</name>
</gene>
<evidence type="ECO:0000256" key="1">
    <source>
        <dbReference type="SAM" id="MobiDB-lite"/>
    </source>
</evidence>
<evidence type="ECO:0000313" key="2">
    <source>
        <dbReference type="EMBL" id="ACS57874.1"/>
    </source>
</evidence>
<organism evidence="2 3">
    <name type="scientific">Rhizobium leguminosarum bv. trifolii (strain WSM1325)</name>
    <dbReference type="NCBI Taxonomy" id="395491"/>
    <lineage>
        <taxon>Bacteria</taxon>
        <taxon>Pseudomonadati</taxon>
        <taxon>Pseudomonadota</taxon>
        <taxon>Alphaproteobacteria</taxon>
        <taxon>Hyphomicrobiales</taxon>
        <taxon>Rhizobiaceae</taxon>
        <taxon>Rhizobium/Agrobacterium group</taxon>
        <taxon>Rhizobium</taxon>
    </lineage>
</organism>
<proteinExistence type="predicted"/>
<protein>
    <submittedName>
        <fullName evidence="2">Uncharacterized protein</fullName>
    </submittedName>
</protein>
<feature type="region of interest" description="Disordered" evidence="1">
    <location>
        <begin position="53"/>
        <end position="74"/>
    </location>
</feature>
<name>C6AWH7_RHILS</name>
<dbReference type="AlphaFoldDB" id="C6AWH7"/>
<sequence length="74" mass="8330">MTVDLKQGEKHMTINFVPREIFIRHENEWKAVREAADERINIGKRQKPLSAIGGTVSVGKSDPSATRAEWPTAE</sequence>
<dbReference type="Proteomes" id="UP000002256">
    <property type="component" value="Chromosome"/>
</dbReference>
<reference evidence="2 3" key="1">
    <citation type="journal article" date="2010" name="Stand. Genomic Sci.">
        <title>Complete genome sequence of Rhizobium leguminosarum bv. trifolii strain WSM1325, an effective microsymbiont of annual Mediterranean clovers.</title>
        <authorList>
            <person name="Reeve W."/>
            <person name="O'Hara G."/>
            <person name="Chain P."/>
            <person name="Ardley J."/>
            <person name="Brau L."/>
            <person name="Nandesena K."/>
            <person name="Tiwari R."/>
            <person name="Copeland A."/>
            <person name="Nolan M."/>
            <person name="Han C."/>
            <person name="Brettin T."/>
            <person name="Land M."/>
            <person name="Ovchinikova G."/>
            <person name="Ivanova N."/>
            <person name="Mavromatis K."/>
            <person name="Markowitz V."/>
            <person name="Kyrpides N."/>
            <person name="Melino V."/>
            <person name="Denton M."/>
            <person name="Yates R."/>
            <person name="Howieson J."/>
        </authorList>
    </citation>
    <scope>NUCLEOTIDE SEQUENCE [LARGE SCALE GENOMIC DNA]</scope>
    <source>
        <strain evidence="2 3">WSM1325</strain>
    </source>
</reference>
<accession>C6AWH7</accession>
<dbReference type="KEGG" id="rlg:Rleg_3629"/>